<dbReference type="Pfam" id="PF13545">
    <property type="entry name" value="HTH_Crp_2"/>
    <property type="match status" value="1"/>
</dbReference>
<accession>A0A9D1SL90</accession>
<evidence type="ECO:0000256" key="3">
    <source>
        <dbReference type="ARBA" id="ARBA00023163"/>
    </source>
</evidence>
<evidence type="ECO:0000259" key="4">
    <source>
        <dbReference type="PROSITE" id="PS51063"/>
    </source>
</evidence>
<dbReference type="SUPFAM" id="SSF46785">
    <property type="entry name" value="Winged helix' DNA-binding domain"/>
    <property type="match status" value="1"/>
</dbReference>
<sequence length="211" mass="24176">MNKIPSQAHADSRFKTVQNPYQSTIGTNIKLFKKGEIILLTTPTTNFSGLINKGLVYLIGENESSERGIIDYFEKGDLLYQQAPLTLPDNTFFLLAKTECAINLVNLQSFPQFPSNSEHNLMNLLRKFEKKSSTHLYILQQRTLRRKLLLYFTYLKQLTGTNIFTVPLCYTDLADYLSADRSSLMRALQKLNSEGLLKSHKRTIELFDPSK</sequence>
<organism evidence="5 6">
    <name type="scientific">Candidatus Avacidaminococcus intestinavium</name>
    <dbReference type="NCBI Taxonomy" id="2840684"/>
    <lineage>
        <taxon>Bacteria</taxon>
        <taxon>Bacillati</taxon>
        <taxon>Bacillota</taxon>
        <taxon>Negativicutes</taxon>
        <taxon>Acidaminococcales</taxon>
        <taxon>Acidaminococcaceae</taxon>
        <taxon>Acidaminococcaceae incertae sedis</taxon>
        <taxon>Candidatus Avacidaminococcus</taxon>
    </lineage>
</organism>
<dbReference type="EMBL" id="DVNI01000078">
    <property type="protein sequence ID" value="HIU64371.1"/>
    <property type="molecule type" value="Genomic_DNA"/>
</dbReference>
<proteinExistence type="predicted"/>
<dbReference type="InterPro" id="IPR014710">
    <property type="entry name" value="RmlC-like_jellyroll"/>
</dbReference>
<name>A0A9D1SL90_9FIRM</name>
<dbReference type="InterPro" id="IPR012318">
    <property type="entry name" value="HTH_CRP"/>
</dbReference>
<evidence type="ECO:0000256" key="2">
    <source>
        <dbReference type="ARBA" id="ARBA00023125"/>
    </source>
</evidence>
<evidence type="ECO:0000313" key="6">
    <source>
        <dbReference type="Proteomes" id="UP000824099"/>
    </source>
</evidence>
<dbReference type="GO" id="GO:0003677">
    <property type="term" value="F:DNA binding"/>
    <property type="evidence" value="ECO:0007669"/>
    <property type="project" value="UniProtKB-KW"/>
</dbReference>
<evidence type="ECO:0000256" key="1">
    <source>
        <dbReference type="ARBA" id="ARBA00023015"/>
    </source>
</evidence>
<reference evidence="5" key="1">
    <citation type="submission" date="2020-10" db="EMBL/GenBank/DDBJ databases">
        <authorList>
            <person name="Gilroy R."/>
        </authorList>
    </citation>
    <scope>NUCLEOTIDE SEQUENCE</scope>
    <source>
        <strain evidence="5">CHK160-1198</strain>
    </source>
</reference>
<dbReference type="SMART" id="SM00419">
    <property type="entry name" value="HTH_CRP"/>
    <property type="match status" value="1"/>
</dbReference>
<evidence type="ECO:0000313" key="5">
    <source>
        <dbReference type="EMBL" id="HIU64371.1"/>
    </source>
</evidence>
<keyword evidence="1" id="KW-0805">Transcription regulation</keyword>
<protein>
    <submittedName>
        <fullName evidence="5">Crp/Fnr family transcriptional regulator</fullName>
    </submittedName>
</protein>
<dbReference type="AlphaFoldDB" id="A0A9D1SL90"/>
<gene>
    <name evidence="5" type="ORF">IAB06_05005</name>
</gene>
<dbReference type="GO" id="GO:0006355">
    <property type="term" value="P:regulation of DNA-templated transcription"/>
    <property type="evidence" value="ECO:0007669"/>
    <property type="project" value="InterPro"/>
</dbReference>
<dbReference type="Proteomes" id="UP000824099">
    <property type="component" value="Unassembled WGS sequence"/>
</dbReference>
<dbReference type="PROSITE" id="PS51063">
    <property type="entry name" value="HTH_CRP_2"/>
    <property type="match status" value="1"/>
</dbReference>
<comment type="caution">
    <text evidence="5">The sequence shown here is derived from an EMBL/GenBank/DDBJ whole genome shotgun (WGS) entry which is preliminary data.</text>
</comment>
<dbReference type="InterPro" id="IPR036390">
    <property type="entry name" value="WH_DNA-bd_sf"/>
</dbReference>
<dbReference type="InterPro" id="IPR018490">
    <property type="entry name" value="cNMP-bd_dom_sf"/>
</dbReference>
<dbReference type="Gene3D" id="2.60.120.10">
    <property type="entry name" value="Jelly Rolls"/>
    <property type="match status" value="1"/>
</dbReference>
<reference evidence="5" key="2">
    <citation type="journal article" date="2021" name="PeerJ">
        <title>Extensive microbial diversity within the chicken gut microbiome revealed by metagenomics and culture.</title>
        <authorList>
            <person name="Gilroy R."/>
            <person name="Ravi A."/>
            <person name="Getino M."/>
            <person name="Pursley I."/>
            <person name="Horton D.L."/>
            <person name="Alikhan N.F."/>
            <person name="Baker D."/>
            <person name="Gharbi K."/>
            <person name="Hall N."/>
            <person name="Watson M."/>
            <person name="Adriaenssens E.M."/>
            <person name="Foster-Nyarko E."/>
            <person name="Jarju S."/>
            <person name="Secka A."/>
            <person name="Antonio M."/>
            <person name="Oren A."/>
            <person name="Chaudhuri R.R."/>
            <person name="La Ragione R."/>
            <person name="Hildebrand F."/>
            <person name="Pallen M.J."/>
        </authorList>
    </citation>
    <scope>NUCLEOTIDE SEQUENCE</scope>
    <source>
        <strain evidence="5">CHK160-1198</strain>
    </source>
</reference>
<keyword evidence="3" id="KW-0804">Transcription</keyword>
<feature type="domain" description="HTH crp-type" evidence="4">
    <location>
        <begin position="142"/>
        <end position="210"/>
    </location>
</feature>
<dbReference type="SUPFAM" id="SSF51206">
    <property type="entry name" value="cAMP-binding domain-like"/>
    <property type="match status" value="1"/>
</dbReference>
<keyword evidence="2" id="KW-0238">DNA-binding</keyword>